<sequence>MTGGRSALLRRVLQLEGRQTVRQDSEGQPERRALMAEVEAVLSALPDVLRRDVEARGARGVAALIEATWEAGHTGEVSPELTLSAYRAAFGTVAE</sequence>
<dbReference type="EMBL" id="CP158299">
    <property type="protein sequence ID" value="XBV85973.1"/>
    <property type="molecule type" value="Genomic_DNA"/>
</dbReference>
<evidence type="ECO:0000313" key="1">
    <source>
        <dbReference type="EMBL" id="XBV85973.1"/>
    </source>
</evidence>
<accession>A0AAU7UC66</accession>
<gene>
    <name evidence="1" type="ORF">ABOD76_06620</name>
</gene>
<proteinExistence type="predicted"/>
<dbReference type="AlphaFoldDB" id="A0AAU7UC66"/>
<protein>
    <submittedName>
        <fullName evidence="1">Uncharacterized protein</fullName>
    </submittedName>
</protein>
<organism evidence="1">
    <name type="scientific">Deinococcus sonorensis KR-87</name>
    <dbReference type="NCBI Taxonomy" id="694439"/>
    <lineage>
        <taxon>Bacteria</taxon>
        <taxon>Thermotogati</taxon>
        <taxon>Deinococcota</taxon>
        <taxon>Deinococci</taxon>
        <taxon>Deinococcales</taxon>
        <taxon>Deinococcaceae</taxon>
        <taxon>Deinococcus</taxon>
    </lineage>
</organism>
<name>A0AAU7UC66_9DEIO</name>
<dbReference type="RefSeq" id="WP_350244021.1">
    <property type="nucleotide sequence ID" value="NZ_CP158299.1"/>
</dbReference>
<dbReference type="KEGG" id="dsc:ABOD76_06620"/>
<reference evidence="1" key="1">
    <citation type="submission" date="2024-06" db="EMBL/GenBank/DDBJ databases">
        <title>Draft Genome Sequence of Deinococcus sonorensis Type Strain KR-87, a Biofilm Producing Representative of the Genus Deinococcus.</title>
        <authorList>
            <person name="Boren L.S."/>
            <person name="Grosso R.A."/>
            <person name="Hugenberg-Cox A.N."/>
            <person name="Hill J.T.E."/>
            <person name="Albert C.M."/>
            <person name="Tuohy J.M."/>
        </authorList>
    </citation>
    <scope>NUCLEOTIDE SEQUENCE</scope>
    <source>
        <strain evidence="1">KR-87</strain>
    </source>
</reference>